<comment type="miscellaneous">
    <text evidence="8">This enzyme catalyzes only one turnover and therefore is not strictly catalytic. According to one definition, an enzyme is a biocatalyst that acts repeatedly and over many reaction cycles.</text>
</comment>
<dbReference type="InterPro" id="IPR036388">
    <property type="entry name" value="WH-like_DNA-bd_sf"/>
</dbReference>
<comment type="function">
    <text evidence="8">Involved in the cellular defense against the biological effects of O6-methylguanine (O6-MeG) and O4-methylthymine (O4-MeT) in DNA. Repairs the methylated nucleobase in DNA by stoichiometrically transferring the methyl group to a cysteine residue in the enzyme. This is a suicide reaction: the enzyme is irreversibly inactivated.</text>
</comment>
<keyword evidence="6 8" id="KW-0234">DNA repair</keyword>
<dbReference type="RefSeq" id="WP_138773923.1">
    <property type="nucleotide sequence ID" value="NZ_JBHSSX010000039.1"/>
</dbReference>
<evidence type="ECO:0000256" key="6">
    <source>
        <dbReference type="ARBA" id="ARBA00023204"/>
    </source>
</evidence>
<comment type="subcellular location">
    <subcellularLocation>
        <location evidence="8">Cytoplasm</location>
    </subcellularLocation>
</comment>
<evidence type="ECO:0000256" key="8">
    <source>
        <dbReference type="HAMAP-Rule" id="MF_00772"/>
    </source>
</evidence>
<evidence type="ECO:0000256" key="4">
    <source>
        <dbReference type="ARBA" id="ARBA00022679"/>
    </source>
</evidence>
<dbReference type="CDD" id="cd06445">
    <property type="entry name" value="ATase"/>
    <property type="match status" value="1"/>
</dbReference>
<reference evidence="11 12" key="1">
    <citation type="submission" date="2019-05" db="EMBL/GenBank/DDBJ databases">
        <title>Genome of Alcanivorax gelatiniphagus, an oil degrading marine bacteria.</title>
        <authorList>
            <person name="Kwon K.K."/>
        </authorList>
    </citation>
    <scope>NUCLEOTIDE SEQUENCE [LARGE SCALE GENOMIC DNA]</scope>
    <source>
        <strain evidence="11 12">MEBiC 08158</strain>
    </source>
</reference>
<feature type="domain" description="Methylguanine DNA methyltransferase ribonuclease-like" evidence="10">
    <location>
        <begin position="5"/>
        <end position="74"/>
    </location>
</feature>
<dbReference type="InterPro" id="IPR023546">
    <property type="entry name" value="MGMT"/>
</dbReference>
<dbReference type="SUPFAM" id="SSF53155">
    <property type="entry name" value="Methylated DNA-protein cysteine methyltransferase domain"/>
    <property type="match status" value="1"/>
</dbReference>
<keyword evidence="5 8" id="KW-0227">DNA damage</keyword>
<keyword evidence="2 8" id="KW-0963">Cytoplasm</keyword>
<dbReference type="Pfam" id="PF01035">
    <property type="entry name" value="DNA_binding_1"/>
    <property type="match status" value="1"/>
</dbReference>
<evidence type="ECO:0000259" key="10">
    <source>
        <dbReference type="Pfam" id="PF02870"/>
    </source>
</evidence>
<evidence type="ECO:0000313" key="11">
    <source>
        <dbReference type="EMBL" id="TMW11087.1"/>
    </source>
</evidence>
<keyword evidence="4 8" id="KW-0808">Transferase</keyword>
<comment type="catalytic activity">
    <reaction evidence="1 8">
        <text>a 4-O-methyl-thymidine in DNA + L-cysteinyl-[protein] = a thymidine in DNA + S-methyl-L-cysteinyl-[protein]</text>
        <dbReference type="Rhea" id="RHEA:53428"/>
        <dbReference type="Rhea" id="RHEA-COMP:10131"/>
        <dbReference type="Rhea" id="RHEA-COMP:10132"/>
        <dbReference type="Rhea" id="RHEA-COMP:13555"/>
        <dbReference type="Rhea" id="RHEA-COMP:13556"/>
        <dbReference type="ChEBI" id="CHEBI:29950"/>
        <dbReference type="ChEBI" id="CHEBI:82612"/>
        <dbReference type="ChEBI" id="CHEBI:137386"/>
        <dbReference type="ChEBI" id="CHEBI:137387"/>
        <dbReference type="EC" id="2.1.1.63"/>
    </reaction>
</comment>
<evidence type="ECO:0000256" key="1">
    <source>
        <dbReference type="ARBA" id="ARBA00001286"/>
    </source>
</evidence>
<dbReference type="InterPro" id="IPR014048">
    <property type="entry name" value="MethylDNA_cys_MeTrfase_DNA-bd"/>
</dbReference>
<dbReference type="InterPro" id="IPR008332">
    <property type="entry name" value="MethylG_MeTrfase_N"/>
</dbReference>
<sequence length="170" mass="18100">MPRLLYSETDSPLGPLLLLGDGEALTGLYMDAQKHRPALEAQRQRADAPFQAARQQLAEYFAGQRRDFDLPLAPAGSDFQQAVWRALLAIPYAGTASYGELAQRLGKPGAARAVGLANGRNPLGIIVPCHRVIGANGTLTGYGGGLARKQWLLDHERRLAGGQGALPGFG</sequence>
<keyword evidence="3 8" id="KW-0489">Methyltransferase</keyword>
<dbReference type="SUPFAM" id="SSF46767">
    <property type="entry name" value="Methylated DNA-protein cysteine methyltransferase, C-terminal domain"/>
    <property type="match status" value="1"/>
</dbReference>
<dbReference type="Gene3D" id="1.10.10.10">
    <property type="entry name" value="Winged helix-like DNA-binding domain superfamily/Winged helix DNA-binding domain"/>
    <property type="match status" value="1"/>
</dbReference>
<evidence type="ECO:0000256" key="2">
    <source>
        <dbReference type="ARBA" id="ARBA00022490"/>
    </source>
</evidence>
<dbReference type="GO" id="GO:0003908">
    <property type="term" value="F:methylated-DNA-[protein]-cysteine S-methyltransferase activity"/>
    <property type="evidence" value="ECO:0007669"/>
    <property type="project" value="UniProtKB-EC"/>
</dbReference>
<dbReference type="PANTHER" id="PTHR10815:SF5">
    <property type="entry name" value="METHYLATED-DNA--PROTEIN-CYSTEINE METHYLTRANSFERASE"/>
    <property type="match status" value="1"/>
</dbReference>
<name>A0ABY2XJ25_9GAMM</name>
<comment type="caution">
    <text evidence="11">The sequence shown here is derived from an EMBL/GenBank/DDBJ whole genome shotgun (WGS) entry which is preliminary data.</text>
</comment>
<feature type="active site" description="Nucleophile; methyl group acceptor" evidence="8">
    <location>
        <position position="129"/>
    </location>
</feature>
<protein>
    <recommendedName>
        <fullName evidence="8">Methylated-DNA--protein-cysteine methyltransferase</fullName>
        <ecNumber evidence="8">2.1.1.63</ecNumber>
    </recommendedName>
    <alternativeName>
        <fullName evidence="8">6-O-methylguanine-DNA methyltransferase</fullName>
        <shortName evidence="8">MGMT</shortName>
    </alternativeName>
    <alternativeName>
        <fullName evidence="8">O-6-methylguanine-DNA-alkyltransferase</fullName>
    </alternativeName>
</protein>
<dbReference type="HAMAP" id="MF_00772">
    <property type="entry name" value="OGT"/>
    <property type="match status" value="1"/>
</dbReference>
<accession>A0ABY2XJ25</accession>
<dbReference type="InterPro" id="IPR036217">
    <property type="entry name" value="MethylDNA_cys_MeTrfase_DNAb"/>
</dbReference>
<comment type="similarity">
    <text evidence="8">Belongs to the MGMT family.</text>
</comment>
<gene>
    <name evidence="11" type="ORF">FGS76_17460</name>
</gene>
<dbReference type="EMBL" id="VCQT01000045">
    <property type="protein sequence ID" value="TMW11087.1"/>
    <property type="molecule type" value="Genomic_DNA"/>
</dbReference>
<dbReference type="Proteomes" id="UP000739180">
    <property type="component" value="Unassembled WGS sequence"/>
</dbReference>
<dbReference type="InterPro" id="IPR001497">
    <property type="entry name" value="MethylDNA_cys_MeTrfase_AS"/>
</dbReference>
<evidence type="ECO:0000259" key="9">
    <source>
        <dbReference type="Pfam" id="PF01035"/>
    </source>
</evidence>
<comment type="catalytic activity">
    <reaction evidence="7 8">
        <text>a 6-O-methyl-2'-deoxyguanosine in DNA + L-cysteinyl-[protein] = S-methyl-L-cysteinyl-[protein] + a 2'-deoxyguanosine in DNA</text>
        <dbReference type="Rhea" id="RHEA:24000"/>
        <dbReference type="Rhea" id="RHEA-COMP:10131"/>
        <dbReference type="Rhea" id="RHEA-COMP:10132"/>
        <dbReference type="Rhea" id="RHEA-COMP:11367"/>
        <dbReference type="Rhea" id="RHEA-COMP:11368"/>
        <dbReference type="ChEBI" id="CHEBI:29950"/>
        <dbReference type="ChEBI" id="CHEBI:82612"/>
        <dbReference type="ChEBI" id="CHEBI:85445"/>
        <dbReference type="ChEBI" id="CHEBI:85448"/>
        <dbReference type="EC" id="2.1.1.63"/>
    </reaction>
</comment>
<organism evidence="11 12">
    <name type="scientific">Alloalcanivorax gelatiniphagus</name>
    <dbReference type="NCBI Taxonomy" id="1194167"/>
    <lineage>
        <taxon>Bacteria</taxon>
        <taxon>Pseudomonadati</taxon>
        <taxon>Pseudomonadota</taxon>
        <taxon>Gammaproteobacteria</taxon>
        <taxon>Oceanospirillales</taxon>
        <taxon>Alcanivoracaceae</taxon>
        <taxon>Alloalcanivorax</taxon>
    </lineage>
</organism>
<dbReference type="Pfam" id="PF02870">
    <property type="entry name" value="Methyltransf_1N"/>
    <property type="match status" value="1"/>
</dbReference>
<feature type="domain" description="Methylated-DNA-[protein]-cysteine S-methyltransferase DNA binding" evidence="9">
    <location>
        <begin position="78"/>
        <end position="157"/>
    </location>
</feature>
<dbReference type="GO" id="GO:0032259">
    <property type="term" value="P:methylation"/>
    <property type="evidence" value="ECO:0007669"/>
    <property type="project" value="UniProtKB-KW"/>
</dbReference>
<evidence type="ECO:0000256" key="5">
    <source>
        <dbReference type="ARBA" id="ARBA00022763"/>
    </source>
</evidence>
<dbReference type="InterPro" id="IPR036631">
    <property type="entry name" value="MGMT_N_sf"/>
</dbReference>
<dbReference type="PANTHER" id="PTHR10815">
    <property type="entry name" value="METHYLATED-DNA--PROTEIN-CYSTEINE METHYLTRANSFERASE"/>
    <property type="match status" value="1"/>
</dbReference>
<evidence type="ECO:0000256" key="7">
    <source>
        <dbReference type="ARBA" id="ARBA00049348"/>
    </source>
</evidence>
<evidence type="ECO:0000313" key="12">
    <source>
        <dbReference type="Proteomes" id="UP000739180"/>
    </source>
</evidence>
<dbReference type="NCBIfam" id="TIGR00589">
    <property type="entry name" value="ogt"/>
    <property type="match status" value="1"/>
</dbReference>
<evidence type="ECO:0000256" key="3">
    <source>
        <dbReference type="ARBA" id="ARBA00022603"/>
    </source>
</evidence>
<dbReference type="EC" id="2.1.1.63" evidence="8"/>
<keyword evidence="12" id="KW-1185">Reference proteome</keyword>
<dbReference type="PROSITE" id="PS00374">
    <property type="entry name" value="MGMT"/>
    <property type="match status" value="1"/>
</dbReference>
<dbReference type="Gene3D" id="3.30.160.70">
    <property type="entry name" value="Methylated DNA-protein cysteine methyltransferase domain"/>
    <property type="match status" value="1"/>
</dbReference>
<proteinExistence type="inferred from homology"/>